<geneLocation type="plasmid" evidence="1">
    <name>unnamed1</name>
</geneLocation>
<organism evidence="1">
    <name type="scientific">Leptotrichia rugosa</name>
    <dbReference type="NCBI Taxonomy" id="3239302"/>
    <lineage>
        <taxon>Bacteria</taxon>
        <taxon>Fusobacteriati</taxon>
        <taxon>Fusobacteriota</taxon>
        <taxon>Fusobacteriia</taxon>
        <taxon>Fusobacteriales</taxon>
        <taxon>Leptotrichiaceae</taxon>
        <taxon>Leptotrichia</taxon>
    </lineage>
</organism>
<dbReference type="RefSeq" id="WP_068157345.1">
    <property type="nucleotide sequence ID" value="NZ_CP165645.1"/>
</dbReference>
<reference evidence="1" key="1">
    <citation type="submission" date="2024-07" db="EMBL/GenBank/DDBJ databases">
        <authorList>
            <person name="Li X.-J."/>
            <person name="Wang X."/>
        </authorList>
    </citation>
    <scope>NUCLEOTIDE SEQUENCE</scope>
    <source>
        <strain evidence="1">HSP-334</strain>
        <plasmid evidence="1">unnamed1</plasmid>
    </source>
</reference>
<keyword evidence="1" id="KW-0614">Plasmid</keyword>
<accession>A0AB39VL80</accession>
<dbReference type="KEGG" id="lrug:AB8B22_10920"/>
<sequence length="179" mass="21549">MVDKKIIERDLIQDMENFNNTIDLTFDDLSDFLGNYIRYADQEKKILKFFWLEDDLELDGYWVDYIQDNVSSEIEYLSEFLCNDGNFKNKEEVLYDSNSYKLEGLNRIETKKLYVINKTIFFDVSIYDYPDLIKNEDDIVIWDSSKKNFKYKNIIDKIRLARKKYQKKIVSKSKITCLL</sequence>
<evidence type="ECO:0000313" key="1">
    <source>
        <dbReference type="EMBL" id="XDU67859.1"/>
    </source>
</evidence>
<dbReference type="EMBL" id="CP165645">
    <property type="protein sequence ID" value="XDU67859.1"/>
    <property type="molecule type" value="Genomic_DNA"/>
</dbReference>
<gene>
    <name evidence="1" type="ORF">AB8B22_10920</name>
</gene>
<protein>
    <submittedName>
        <fullName evidence="1">Uncharacterized protein</fullName>
    </submittedName>
</protein>
<proteinExistence type="predicted"/>
<name>A0AB39VL80_9FUSO</name>
<dbReference type="AlphaFoldDB" id="A0AB39VL80"/>